<reference evidence="4 5" key="2">
    <citation type="submission" date="2020-05" db="EMBL/GenBank/DDBJ databases">
        <title>Draft genome sequence of Desulfovibrio sp. strainFSS-1.</title>
        <authorList>
            <person name="Shimoshige H."/>
            <person name="Kobayashi H."/>
            <person name="Maekawa T."/>
        </authorList>
    </citation>
    <scope>NUCLEOTIDE SEQUENCE [LARGE SCALE GENOMIC DNA]</scope>
    <source>
        <strain evidence="4 5">SIID29052-01</strain>
    </source>
</reference>
<accession>A0A6V8LVT3</accession>
<dbReference type="SUPFAM" id="SSF52540">
    <property type="entry name" value="P-loop containing nucleoside triphosphate hydrolases"/>
    <property type="match status" value="1"/>
</dbReference>
<evidence type="ECO:0000313" key="4">
    <source>
        <dbReference type="EMBL" id="GFK94701.1"/>
    </source>
</evidence>
<keyword evidence="2 4" id="KW-0067">ATP-binding</keyword>
<dbReference type="PANTHER" id="PTHR43514">
    <property type="entry name" value="ABC TRANSPORTER I FAMILY MEMBER 10"/>
    <property type="match status" value="1"/>
</dbReference>
<dbReference type="PANTHER" id="PTHR43514:SF4">
    <property type="entry name" value="ABC TRANSPORTER I FAMILY MEMBER 10"/>
    <property type="match status" value="1"/>
</dbReference>
<dbReference type="PROSITE" id="PS50893">
    <property type="entry name" value="ABC_TRANSPORTER_2"/>
    <property type="match status" value="1"/>
</dbReference>
<organism evidence="4 5">
    <name type="scientific">Fundidesulfovibrio magnetotacticus</name>
    <dbReference type="NCBI Taxonomy" id="2730080"/>
    <lineage>
        <taxon>Bacteria</taxon>
        <taxon>Pseudomonadati</taxon>
        <taxon>Thermodesulfobacteriota</taxon>
        <taxon>Desulfovibrionia</taxon>
        <taxon>Desulfovibrionales</taxon>
        <taxon>Desulfovibrionaceae</taxon>
        <taxon>Fundidesulfovibrio</taxon>
    </lineage>
</organism>
<dbReference type="EMBL" id="BLTE01000011">
    <property type="protein sequence ID" value="GFK94701.1"/>
    <property type="molecule type" value="Genomic_DNA"/>
</dbReference>
<dbReference type="InterPro" id="IPR003439">
    <property type="entry name" value="ABC_transporter-like_ATP-bd"/>
</dbReference>
<comment type="caution">
    <text evidence="4">The sequence shown here is derived from an EMBL/GenBank/DDBJ whole genome shotgun (WGS) entry which is preliminary data.</text>
</comment>
<keyword evidence="1" id="KW-0547">Nucleotide-binding</keyword>
<dbReference type="GO" id="GO:0016887">
    <property type="term" value="F:ATP hydrolysis activity"/>
    <property type="evidence" value="ECO:0007669"/>
    <property type="project" value="InterPro"/>
</dbReference>
<dbReference type="SMART" id="SM00382">
    <property type="entry name" value="AAA"/>
    <property type="match status" value="1"/>
</dbReference>
<dbReference type="RefSeq" id="WP_173085019.1">
    <property type="nucleotide sequence ID" value="NZ_BLTE01000011.1"/>
</dbReference>
<dbReference type="InterPro" id="IPR027417">
    <property type="entry name" value="P-loop_NTPase"/>
</dbReference>
<dbReference type="InterPro" id="IPR003593">
    <property type="entry name" value="AAA+_ATPase"/>
</dbReference>
<dbReference type="Gene3D" id="3.40.50.300">
    <property type="entry name" value="P-loop containing nucleotide triphosphate hydrolases"/>
    <property type="match status" value="1"/>
</dbReference>
<dbReference type="GO" id="GO:0005524">
    <property type="term" value="F:ATP binding"/>
    <property type="evidence" value="ECO:0007669"/>
    <property type="project" value="UniProtKB-KW"/>
</dbReference>
<dbReference type="Proteomes" id="UP000494245">
    <property type="component" value="Unassembled WGS sequence"/>
</dbReference>
<reference evidence="4 5" key="1">
    <citation type="submission" date="2020-04" db="EMBL/GenBank/DDBJ databases">
        <authorList>
            <consortium name="Desulfovibrio sp. FSS-1 genome sequencing consortium"/>
            <person name="Shimoshige H."/>
            <person name="Kobayashi H."/>
            <person name="Maekawa T."/>
        </authorList>
    </citation>
    <scope>NUCLEOTIDE SEQUENCE [LARGE SCALE GENOMIC DNA]</scope>
    <source>
        <strain evidence="4 5">SIID29052-01</strain>
    </source>
</reference>
<protein>
    <submittedName>
        <fullName evidence="4">Sulfate/thiosulfate import ATP-binding protein CysA</fullName>
    </submittedName>
</protein>
<dbReference type="InterPro" id="IPR050334">
    <property type="entry name" value="Molybdenum_import_ModC"/>
</dbReference>
<name>A0A6V8LVT3_9BACT</name>
<evidence type="ECO:0000256" key="1">
    <source>
        <dbReference type="ARBA" id="ARBA00022741"/>
    </source>
</evidence>
<dbReference type="AlphaFoldDB" id="A0A6V8LVT3"/>
<gene>
    <name evidence="4" type="primary">cysA_4</name>
    <name evidence="4" type="ORF">NNJEOMEG_02548</name>
</gene>
<evidence type="ECO:0000259" key="3">
    <source>
        <dbReference type="PROSITE" id="PS50893"/>
    </source>
</evidence>
<feature type="domain" description="ABC transporter" evidence="3">
    <location>
        <begin position="1"/>
        <end position="228"/>
    </location>
</feature>
<sequence length="240" mass="26915">MNLSARVRKRLERFTLDVDLSFTSPGVHAVVGPSGAGKSTLLRLLAGLERPDEGAVRLDATTWCDTDSGRFLHPWERSVGLVFQDFGLFAHLSLFDNVLFAKGDRFRAEALMRALDIWQLRFARPSRVSGGERQRCAVCQALARKPGALLLDEPFSALDPVTRRSLGSLLRRCALSLAIPVVLVTHDMEEALRLADSVTCLVDGREAGDWLDNRLEAMRRDLDLSREYIRQRETARRLEA</sequence>
<keyword evidence="5" id="KW-1185">Reference proteome</keyword>
<dbReference type="Pfam" id="PF00005">
    <property type="entry name" value="ABC_tran"/>
    <property type="match status" value="1"/>
</dbReference>
<proteinExistence type="predicted"/>
<evidence type="ECO:0000313" key="5">
    <source>
        <dbReference type="Proteomes" id="UP000494245"/>
    </source>
</evidence>
<evidence type="ECO:0000256" key="2">
    <source>
        <dbReference type="ARBA" id="ARBA00022840"/>
    </source>
</evidence>